<gene>
    <name evidence="2" type="ORF">GMA7_35</name>
</gene>
<dbReference type="Proteomes" id="UP000202743">
    <property type="component" value="Segment"/>
</dbReference>
<dbReference type="Pfam" id="PF12705">
    <property type="entry name" value="PDDEXK_1"/>
    <property type="match status" value="1"/>
</dbReference>
<protein>
    <recommendedName>
        <fullName evidence="1">PD-(D/E)XK endonuclease-like domain-containing protein</fullName>
    </recommendedName>
</protein>
<evidence type="ECO:0000259" key="1">
    <source>
        <dbReference type="Pfam" id="PF12705"/>
    </source>
</evidence>
<accession>A0A0K0N6W3</accession>
<reference evidence="2 3" key="1">
    <citation type="journal article" date="2015" name="PLoS ONE">
        <title>Lysis to Kill: Evaluation of the Lytic Abilities, and Genomics of Nine Bacteriophages Infective for Gordonia spp. and Their Potential Use in Activated Sludge Foam Biocontrol.</title>
        <authorList>
            <person name="Dyson Z.A."/>
            <person name="Tucci J."/>
            <person name="Seviour R.J."/>
            <person name="Petrovski S."/>
        </authorList>
    </citation>
    <scope>NUCLEOTIDE SEQUENCE [LARGE SCALE GENOMIC DNA]</scope>
</reference>
<proteinExistence type="predicted"/>
<dbReference type="InterPro" id="IPR038726">
    <property type="entry name" value="PDDEXK_AddAB-type"/>
</dbReference>
<evidence type="ECO:0000313" key="3">
    <source>
        <dbReference type="Proteomes" id="UP000202743"/>
    </source>
</evidence>
<keyword evidence="3" id="KW-1185">Reference proteome</keyword>
<evidence type="ECO:0000313" key="2">
    <source>
        <dbReference type="EMBL" id="AKJ72472.1"/>
    </source>
</evidence>
<dbReference type="OrthoDB" id="6405at10239"/>
<feature type="domain" description="PD-(D/E)XK endonuclease-like" evidence="1">
    <location>
        <begin position="5"/>
        <end position="261"/>
    </location>
</feature>
<organism evidence="2 3">
    <name type="scientific">Gordonia phage GMA7</name>
    <dbReference type="NCBI Taxonomy" id="1647286"/>
    <lineage>
        <taxon>Viruses</taxon>
        <taxon>Duplodnaviria</taxon>
        <taxon>Heunggongvirae</taxon>
        <taxon>Uroviricota</taxon>
        <taxon>Caudoviricetes</taxon>
        <taxon>Getseptimavirus</taxon>
        <taxon>Getseptimavirus GMA7</taxon>
    </lineage>
</organism>
<sequence>MKLTSISASSIQTFEGCTKRYYAEYIERVPSPGGSGEPAKLGTAVHDTLETTVKEAFIDKTHPVEWARMLAFFKQNFMKQFGRVPDKKDPFYSDGVDMLERWLERTYLDDVQVLMVERKIRVNIKTSIGEIPYTFIFDRLDMFEDDGKTVVRIVDYKTWRQVLTPEGLRQKPQGRLYAMAIQLAFKEIEAELGFPLKPDEIWVCFDQLRYDSVDAKFTRDDNVATWRYVRKVAERIIAEKGEGRATLNSECQFCVLKPTCKELVKSVNSGGLMAITGDRDAMAARLMELEGASKAIKYAIEEVVESMLEDAMNTDEIEYDTENHHVVFKSQRRKSYDPATVREIIGDNLFANMGKFNNQEINKLLEGDVLTMAQRSRLRSSVRESISEPRPKVIKRVIKE</sequence>
<dbReference type="Gene3D" id="3.90.320.10">
    <property type="match status" value="1"/>
</dbReference>
<dbReference type="KEGG" id="vg:26517395"/>
<dbReference type="RefSeq" id="YP_009189172.1">
    <property type="nucleotide sequence ID" value="NC_028673.1"/>
</dbReference>
<dbReference type="GeneID" id="26517395"/>
<name>A0A0K0N6W3_9CAUD</name>
<dbReference type="EMBL" id="KR063278">
    <property type="protein sequence ID" value="AKJ72472.1"/>
    <property type="molecule type" value="Genomic_DNA"/>
</dbReference>
<dbReference type="InterPro" id="IPR011604">
    <property type="entry name" value="PDDEXK-like_dom_sf"/>
</dbReference>